<evidence type="ECO:0000256" key="1">
    <source>
        <dbReference type="SAM" id="MobiDB-lite"/>
    </source>
</evidence>
<evidence type="ECO:0000313" key="2">
    <source>
        <dbReference type="EMBL" id="RCN28233.1"/>
    </source>
</evidence>
<gene>
    <name evidence="2" type="ORF">ANCCAN_26026</name>
</gene>
<dbReference type="AlphaFoldDB" id="A0A368F806"/>
<comment type="caution">
    <text evidence="2">The sequence shown here is derived from an EMBL/GenBank/DDBJ whole genome shotgun (WGS) entry which is preliminary data.</text>
</comment>
<sequence>MNSKDPPNYSKRTYEGRVRSLPVQKTARLEPDTSTTLAFQRPLFSAQPFPERTAVDRKRSYGGSFFDSPDLSTGQVSESWRTNDKISTSRTAESSYAKDSWVHAGSRRSPGKNVVKADSSVWRDEAVPPKKALLTEQRNYFEEEDGNFDIEDKAKPATSVRDPDSFTNKKKGSYETLMKVVMGSINPRGLTTSYPADR</sequence>
<reference evidence="2 3" key="1">
    <citation type="submission" date="2014-10" db="EMBL/GenBank/DDBJ databases">
        <title>Draft genome of the hookworm Ancylostoma caninum.</title>
        <authorList>
            <person name="Mitreva M."/>
        </authorList>
    </citation>
    <scope>NUCLEOTIDE SEQUENCE [LARGE SCALE GENOMIC DNA]</scope>
    <source>
        <strain evidence="2 3">Baltimore</strain>
    </source>
</reference>
<proteinExistence type="predicted"/>
<feature type="region of interest" description="Disordered" evidence="1">
    <location>
        <begin position="144"/>
        <end position="169"/>
    </location>
</feature>
<feature type="region of interest" description="Disordered" evidence="1">
    <location>
        <begin position="60"/>
        <end position="118"/>
    </location>
</feature>
<dbReference type="Proteomes" id="UP000252519">
    <property type="component" value="Unassembled WGS sequence"/>
</dbReference>
<organism evidence="2 3">
    <name type="scientific">Ancylostoma caninum</name>
    <name type="common">Dog hookworm</name>
    <dbReference type="NCBI Taxonomy" id="29170"/>
    <lineage>
        <taxon>Eukaryota</taxon>
        <taxon>Metazoa</taxon>
        <taxon>Ecdysozoa</taxon>
        <taxon>Nematoda</taxon>
        <taxon>Chromadorea</taxon>
        <taxon>Rhabditida</taxon>
        <taxon>Rhabditina</taxon>
        <taxon>Rhabditomorpha</taxon>
        <taxon>Strongyloidea</taxon>
        <taxon>Ancylostomatidae</taxon>
        <taxon>Ancylostomatinae</taxon>
        <taxon>Ancylostoma</taxon>
    </lineage>
</organism>
<dbReference type="OrthoDB" id="5867794at2759"/>
<evidence type="ECO:0000313" key="3">
    <source>
        <dbReference type="Proteomes" id="UP000252519"/>
    </source>
</evidence>
<accession>A0A368F806</accession>
<feature type="region of interest" description="Disordered" evidence="1">
    <location>
        <begin position="1"/>
        <end position="20"/>
    </location>
</feature>
<protein>
    <submittedName>
        <fullName evidence="2">Uncharacterized protein</fullName>
    </submittedName>
</protein>
<feature type="compositionally biased region" description="Polar residues" evidence="1">
    <location>
        <begin position="70"/>
        <end position="94"/>
    </location>
</feature>
<dbReference type="EMBL" id="JOJR01002846">
    <property type="protein sequence ID" value="RCN28233.1"/>
    <property type="molecule type" value="Genomic_DNA"/>
</dbReference>
<keyword evidence="3" id="KW-1185">Reference proteome</keyword>
<name>A0A368F806_ANCCA</name>